<keyword evidence="1 2" id="KW-0732">Signal</keyword>
<organism evidence="4 5">
    <name type="scientific">Kluyvera intermedia</name>
    <name type="common">Enterobacter intermedius</name>
    <dbReference type="NCBI Taxonomy" id="61648"/>
    <lineage>
        <taxon>Bacteria</taxon>
        <taxon>Pseudomonadati</taxon>
        <taxon>Pseudomonadota</taxon>
        <taxon>Gammaproteobacteria</taxon>
        <taxon>Enterobacterales</taxon>
        <taxon>Enterobacteriaceae</taxon>
        <taxon>Kluyvera</taxon>
    </lineage>
</organism>
<evidence type="ECO:0000313" key="4">
    <source>
        <dbReference type="EMBL" id="HAT3581968.1"/>
    </source>
</evidence>
<feature type="signal peptide" evidence="2">
    <location>
        <begin position="1"/>
        <end position="22"/>
    </location>
</feature>
<name>A0A9P3T6P4_KLUIN</name>
<proteinExistence type="predicted"/>
<comment type="caution">
    <text evidence="4">The sequence shown here is derived from an EMBL/GenBank/DDBJ whole genome shotgun (WGS) entry which is preliminary data.</text>
</comment>
<dbReference type="Proteomes" id="UP000867740">
    <property type="component" value="Unassembled WGS sequence"/>
</dbReference>
<gene>
    <name evidence="4" type="ORF">I8531_002272</name>
</gene>
<dbReference type="InterPro" id="IPR025543">
    <property type="entry name" value="Dodecin-like"/>
</dbReference>
<evidence type="ECO:0000256" key="2">
    <source>
        <dbReference type="SAM" id="SignalP"/>
    </source>
</evidence>
<dbReference type="InterPro" id="IPR036275">
    <property type="entry name" value="YdgH-like_sf"/>
</dbReference>
<dbReference type="Pfam" id="PF07338">
    <property type="entry name" value="YdgH_BhsA-like"/>
    <property type="match status" value="1"/>
</dbReference>
<reference evidence="4" key="2">
    <citation type="submission" date="2020-10" db="EMBL/GenBank/DDBJ databases">
        <authorList>
            <consortium name="NCBI Pathogen Detection Project"/>
        </authorList>
    </citation>
    <scope>NUCLEOTIDE SEQUENCE</scope>
    <source>
        <strain evidence="4">CAVp300</strain>
    </source>
</reference>
<evidence type="ECO:0000256" key="1">
    <source>
        <dbReference type="ARBA" id="ARBA00022729"/>
    </source>
</evidence>
<dbReference type="EMBL" id="DACSUM010000015">
    <property type="protein sequence ID" value="HAT3581968.1"/>
    <property type="molecule type" value="Genomic_DNA"/>
</dbReference>
<reference evidence="4" key="1">
    <citation type="journal article" date="2018" name="Genome Biol.">
        <title>SKESA: strategic k-mer extension for scrupulous assemblies.</title>
        <authorList>
            <person name="Souvorov A."/>
            <person name="Agarwala R."/>
            <person name="Lipman D.J."/>
        </authorList>
    </citation>
    <scope>NUCLEOTIDE SEQUENCE</scope>
    <source>
        <strain evidence="4">CAVp300</strain>
    </source>
</reference>
<dbReference type="SUPFAM" id="SSF159871">
    <property type="entry name" value="YdgH-like"/>
    <property type="match status" value="1"/>
</dbReference>
<dbReference type="InterPro" id="IPR010854">
    <property type="entry name" value="YdgH/BhsA/McbA-like_dom"/>
</dbReference>
<feature type="domain" description="YdgH/BhsA/McbA-like" evidence="3">
    <location>
        <begin position="32"/>
        <end position="84"/>
    </location>
</feature>
<accession>A0A9P3T6P4</accession>
<dbReference type="AlphaFoldDB" id="A0A9P3T6P4"/>
<dbReference type="RefSeq" id="WP_047371414.1">
    <property type="nucleotide sequence ID" value="NZ_CABMNU010000005.1"/>
</dbReference>
<dbReference type="NCBIfam" id="NF047859">
    <property type="entry name" value="StressCuResBhsA"/>
    <property type="match status" value="1"/>
</dbReference>
<evidence type="ECO:0000259" key="3">
    <source>
        <dbReference type="Pfam" id="PF07338"/>
    </source>
</evidence>
<sequence length="84" mass="8441">MKMTKGIMTAMIVGLFSAGALAAVPVESGSGLQKMGTVSASGATTLSDLHQELAQKADEAGAGSYRIVAAGGENQMHGVAVIYK</sequence>
<protein>
    <submittedName>
        <fullName evidence="4">DUF1471 domain-containing protein</fullName>
    </submittedName>
</protein>
<evidence type="ECO:0000313" key="5">
    <source>
        <dbReference type="Proteomes" id="UP000867740"/>
    </source>
</evidence>
<feature type="chain" id="PRO_5040276185" evidence="2">
    <location>
        <begin position="23"/>
        <end position="84"/>
    </location>
</feature>
<dbReference type="Gene3D" id="3.30.1660.10">
    <property type="entry name" value="Flavin-binding protein dodecin"/>
    <property type="match status" value="1"/>
</dbReference>